<dbReference type="PANTHER" id="PTHR33164:SF43">
    <property type="entry name" value="HTH-TYPE TRANSCRIPTIONAL REPRESSOR YETL"/>
    <property type="match status" value="1"/>
</dbReference>
<evidence type="ECO:0000313" key="6">
    <source>
        <dbReference type="Proteomes" id="UP000037685"/>
    </source>
</evidence>
<protein>
    <submittedName>
        <fullName evidence="5">MarR family protein</fullName>
    </submittedName>
</protein>
<dbReference type="Gene3D" id="1.10.10.10">
    <property type="entry name" value="Winged helix-like DNA-binding domain superfamily/Winged helix DNA-binding domain"/>
    <property type="match status" value="1"/>
</dbReference>
<dbReference type="InterPro" id="IPR036388">
    <property type="entry name" value="WH-like_DNA-bd_sf"/>
</dbReference>
<dbReference type="GO" id="GO:0003700">
    <property type="term" value="F:DNA-binding transcription factor activity"/>
    <property type="evidence" value="ECO:0007669"/>
    <property type="project" value="InterPro"/>
</dbReference>
<keyword evidence="3" id="KW-0804">Transcription</keyword>
<dbReference type="AlphaFoldDB" id="A0A0N0BMF6"/>
<dbReference type="Pfam" id="PF13463">
    <property type="entry name" value="HTH_27"/>
    <property type="match status" value="1"/>
</dbReference>
<dbReference type="Proteomes" id="UP000037685">
    <property type="component" value="Unassembled WGS sequence"/>
</dbReference>
<dbReference type="PANTHER" id="PTHR33164">
    <property type="entry name" value="TRANSCRIPTIONAL REGULATOR, MARR FAMILY"/>
    <property type="match status" value="1"/>
</dbReference>
<evidence type="ECO:0000259" key="4">
    <source>
        <dbReference type="PROSITE" id="PS50995"/>
    </source>
</evidence>
<dbReference type="PRINTS" id="PR00598">
    <property type="entry name" value="HTHMARR"/>
</dbReference>
<evidence type="ECO:0000256" key="3">
    <source>
        <dbReference type="ARBA" id="ARBA00023163"/>
    </source>
</evidence>
<dbReference type="RefSeq" id="WP_053768390.1">
    <property type="nucleotide sequence ID" value="NZ_LHCI01000106.1"/>
</dbReference>
<dbReference type="PROSITE" id="PS50995">
    <property type="entry name" value="HTH_MARR_2"/>
    <property type="match status" value="1"/>
</dbReference>
<dbReference type="SMART" id="SM00347">
    <property type="entry name" value="HTH_MARR"/>
    <property type="match status" value="1"/>
</dbReference>
<feature type="domain" description="HTH marR-type" evidence="4">
    <location>
        <begin position="5"/>
        <end position="140"/>
    </location>
</feature>
<dbReference type="InterPro" id="IPR036390">
    <property type="entry name" value="WH_DNA-bd_sf"/>
</dbReference>
<dbReference type="InterPro" id="IPR023187">
    <property type="entry name" value="Tscrpt_reg_MarR-type_CS"/>
</dbReference>
<gene>
    <name evidence="5" type="ORF">BVI061214_02149</name>
</gene>
<dbReference type="PATRIC" id="fig|271.14.peg.2225"/>
<dbReference type="EMBL" id="LHCI01000106">
    <property type="protein sequence ID" value="KOX90950.1"/>
    <property type="molecule type" value="Genomic_DNA"/>
</dbReference>
<keyword evidence="1" id="KW-0805">Transcription regulation</keyword>
<comment type="caution">
    <text evidence="5">The sequence shown here is derived from an EMBL/GenBank/DDBJ whole genome shotgun (WGS) entry which is preliminary data.</text>
</comment>
<dbReference type="InterPro" id="IPR000835">
    <property type="entry name" value="HTH_MarR-typ"/>
</dbReference>
<sequence>MNGPPAPLVEELSHLGYALMRLLLQRAKEVFAKEGLSLLQAEVLRLVREGVNAPSRLAEHLEIQPSQVSHLLASLEEAGLVERRLDSEDRRRVLLHLTPKGEEAQKRLKEAWLAAYSQHLARLNPEELLLFRDLLRKLTEVERA</sequence>
<name>A0A0N0BMF6_THEAQ</name>
<dbReference type="SUPFAM" id="SSF46785">
    <property type="entry name" value="Winged helix' DNA-binding domain"/>
    <property type="match status" value="1"/>
</dbReference>
<dbReference type="PROSITE" id="PS01117">
    <property type="entry name" value="HTH_MARR_1"/>
    <property type="match status" value="1"/>
</dbReference>
<reference evidence="6" key="1">
    <citation type="submission" date="2015-07" db="EMBL/GenBank/DDBJ databases">
        <authorList>
            <person name="Zylicz-Stachula A."/>
            <person name="Jezewska-Frackowiak J."/>
            <person name="Czajkowska E."/>
            <person name="Skowron P.M."/>
        </authorList>
    </citation>
    <scope>NUCLEOTIDE SEQUENCE [LARGE SCALE GENOMIC DNA]</scope>
    <source>
        <strain evidence="6">ATCC 25104 / DSM 625 / JCM 10724 / NBRC 103206 / NCIMB 11243 / YT-1</strain>
    </source>
</reference>
<evidence type="ECO:0000256" key="2">
    <source>
        <dbReference type="ARBA" id="ARBA00023125"/>
    </source>
</evidence>
<organism evidence="5 6">
    <name type="scientific">Thermus aquaticus</name>
    <dbReference type="NCBI Taxonomy" id="271"/>
    <lineage>
        <taxon>Bacteria</taxon>
        <taxon>Thermotogati</taxon>
        <taxon>Deinococcota</taxon>
        <taxon>Deinococci</taxon>
        <taxon>Thermales</taxon>
        <taxon>Thermaceae</taxon>
        <taxon>Thermus</taxon>
    </lineage>
</organism>
<accession>A0A0N0BMF6</accession>
<dbReference type="GO" id="GO:0003677">
    <property type="term" value="F:DNA binding"/>
    <property type="evidence" value="ECO:0007669"/>
    <property type="project" value="UniProtKB-KW"/>
</dbReference>
<proteinExistence type="predicted"/>
<evidence type="ECO:0000256" key="1">
    <source>
        <dbReference type="ARBA" id="ARBA00023015"/>
    </source>
</evidence>
<evidence type="ECO:0000313" key="5">
    <source>
        <dbReference type="EMBL" id="KOX90950.1"/>
    </source>
</evidence>
<keyword evidence="2" id="KW-0238">DNA-binding</keyword>
<dbReference type="InterPro" id="IPR039422">
    <property type="entry name" value="MarR/SlyA-like"/>
</dbReference>
<dbReference type="GO" id="GO:0006950">
    <property type="term" value="P:response to stress"/>
    <property type="evidence" value="ECO:0007669"/>
    <property type="project" value="TreeGrafter"/>
</dbReference>